<evidence type="ECO:0000313" key="2">
    <source>
        <dbReference type="EMBL" id="SHG31491.1"/>
    </source>
</evidence>
<keyword evidence="4" id="KW-1185">Reference proteome</keyword>
<dbReference type="Proteomes" id="UP000184089">
    <property type="component" value="Unassembled WGS sequence"/>
</dbReference>
<reference evidence="3" key="2">
    <citation type="submission" date="2016-11" db="EMBL/GenBank/DDBJ databases">
        <authorList>
            <person name="Jaros S."/>
            <person name="Januszkiewicz K."/>
            <person name="Wedrychowicz H."/>
        </authorList>
    </citation>
    <scope>NUCLEOTIDE SEQUENCE [LARGE SCALE GENOMIC DNA]</scope>
    <source>
        <strain evidence="3">DSM 4029</strain>
    </source>
</reference>
<evidence type="ECO:0000313" key="4">
    <source>
        <dbReference type="Proteomes" id="UP000474718"/>
    </source>
</evidence>
<accession>A0AAQ1ME94</accession>
<dbReference type="RefSeq" id="WP_044992098.1">
    <property type="nucleotide sequence ID" value="NZ_FQVY01000003.1"/>
</dbReference>
<gene>
    <name evidence="1" type="ORF">GT747_11465</name>
    <name evidence="2" type="ORF">SAMN05444424_2080</name>
</gene>
<dbReference type="AlphaFoldDB" id="A0AAQ1ME94"/>
<sequence length="178" mass="19411">MTIERIDADRWKIALEAAELRALQIGEGWRPEGEPARQAIARLLARIQRATGLAPLRPEALSVELRRQGEGAELYLTGLASGAPPQLWEFASLSHLAQGCAALLRQAGPGRFESALFAREGRYRLRLAPCRGQSPRPLSLLGEFGRLLPPGGVADAATREHWRPLAGQQAVEQLARLA</sequence>
<reference evidence="1 4" key="3">
    <citation type="journal article" date="2019" name="Nat. Med.">
        <title>A library of human gut bacterial isolates paired with longitudinal multiomics data enables mechanistic microbiome research.</title>
        <authorList>
            <person name="Poyet M."/>
            <person name="Groussin M."/>
            <person name="Gibbons S.M."/>
            <person name="Avila-Pacheco J."/>
            <person name="Jiang X."/>
            <person name="Kearney S.M."/>
            <person name="Perrotta A.R."/>
            <person name="Berdy B."/>
            <person name="Zhao S."/>
            <person name="Lieberman T.D."/>
            <person name="Swanson P.K."/>
            <person name="Smith M."/>
            <person name="Roesemann S."/>
            <person name="Alexander J.E."/>
            <person name="Rich S.A."/>
            <person name="Livny J."/>
            <person name="Vlamakis H."/>
            <person name="Clish C."/>
            <person name="Bullock K."/>
            <person name="Deik A."/>
            <person name="Scott J."/>
            <person name="Pierce K.A."/>
            <person name="Xavier R.J."/>
            <person name="Alm E.J."/>
        </authorList>
    </citation>
    <scope>NUCLEOTIDE SEQUENCE [LARGE SCALE GENOMIC DNA]</scope>
    <source>
        <strain evidence="1 4">BIOML-A2</strain>
    </source>
</reference>
<name>A0AAQ1ME94_9FIRM</name>
<dbReference type="EMBL" id="WWVX01000008">
    <property type="protein sequence ID" value="MZL70371.1"/>
    <property type="molecule type" value="Genomic_DNA"/>
</dbReference>
<reference evidence="2" key="1">
    <citation type="submission" date="2016-11" db="EMBL/GenBank/DDBJ databases">
        <authorList>
            <person name="Varghese N."/>
            <person name="Submissions S."/>
        </authorList>
    </citation>
    <scope>NUCLEOTIDE SEQUENCE</scope>
    <source>
        <strain evidence="2">DSM 4029</strain>
    </source>
</reference>
<comment type="caution">
    <text evidence="2">The sequence shown here is derived from an EMBL/GenBank/DDBJ whole genome shotgun (WGS) entry which is preliminary data.</text>
</comment>
<dbReference type="EMBL" id="FQVY01000003">
    <property type="protein sequence ID" value="SHG31491.1"/>
    <property type="molecule type" value="Genomic_DNA"/>
</dbReference>
<proteinExistence type="predicted"/>
<evidence type="ECO:0000313" key="1">
    <source>
        <dbReference type="EMBL" id="MZL70371.1"/>
    </source>
</evidence>
<evidence type="ECO:0000313" key="3">
    <source>
        <dbReference type="Proteomes" id="UP000184089"/>
    </source>
</evidence>
<protein>
    <submittedName>
        <fullName evidence="2">Uncharacterized protein</fullName>
    </submittedName>
</protein>
<dbReference type="Proteomes" id="UP000474718">
    <property type="component" value="Unassembled WGS sequence"/>
</dbReference>
<organism evidence="2 3">
    <name type="scientific">Bittarella massiliensis</name>
    <name type="common">ex Durand et al. 2017</name>
    <dbReference type="NCBI Taxonomy" id="1720313"/>
    <lineage>
        <taxon>Bacteria</taxon>
        <taxon>Bacillati</taxon>
        <taxon>Bacillota</taxon>
        <taxon>Clostridia</taxon>
        <taxon>Eubacteriales</taxon>
        <taxon>Oscillospiraceae</taxon>
        <taxon>Bittarella (ex Durand et al. 2017)</taxon>
    </lineage>
</organism>